<dbReference type="Proteomes" id="UP000218811">
    <property type="component" value="Unassembled WGS sequence"/>
</dbReference>
<dbReference type="GO" id="GO:0046983">
    <property type="term" value="F:protein dimerization activity"/>
    <property type="evidence" value="ECO:0007669"/>
    <property type="project" value="InterPro"/>
</dbReference>
<organism evidence="2 3">
    <name type="scientific">Wolfiporia cocos (strain MD-104)</name>
    <name type="common">Brown rot fungus</name>
    <dbReference type="NCBI Taxonomy" id="742152"/>
    <lineage>
        <taxon>Eukaryota</taxon>
        <taxon>Fungi</taxon>
        <taxon>Dikarya</taxon>
        <taxon>Basidiomycota</taxon>
        <taxon>Agaricomycotina</taxon>
        <taxon>Agaricomycetes</taxon>
        <taxon>Polyporales</taxon>
        <taxon>Phaeolaceae</taxon>
        <taxon>Wolfiporia</taxon>
    </lineage>
</organism>
<dbReference type="OrthoDB" id="3264316at2759"/>
<dbReference type="InterPro" id="IPR012337">
    <property type="entry name" value="RNaseH-like_sf"/>
</dbReference>
<gene>
    <name evidence="2" type="ORF">WOLCODRAFT_85334</name>
</gene>
<dbReference type="InterPro" id="IPR008906">
    <property type="entry name" value="HATC_C_dom"/>
</dbReference>
<dbReference type="Pfam" id="PF05699">
    <property type="entry name" value="Dimer_Tnp_hAT"/>
    <property type="match status" value="1"/>
</dbReference>
<reference evidence="2 3" key="1">
    <citation type="journal article" date="2012" name="Science">
        <title>The Paleozoic origin of enzymatic lignin decomposition reconstructed from 31 fungal genomes.</title>
        <authorList>
            <person name="Floudas D."/>
            <person name="Binder M."/>
            <person name="Riley R."/>
            <person name="Barry K."/>
            <person name="Blanchette R.A."/>
            <person name="Henrissat B."/>
            <person name="Martinez A.T."/>
            <person name="Otillar R."/>
            <person name="Spatafora J.W."/>
            <person name="Yadav J.S."/>
            <person name="Aerts A."/>
            <person name="Benoit I."/>
            <person name="Boyd A."/>
            <person name="Carlson A."/>
            <person name="Copeland A."/>
            <person name="Coutinho P.M."/>
            <person name="de Vries R.P."/>
            <person name="Ferreira P."/>
            <person name="Findley K."/>
            <person name="Foster B."/>
            <person name="Gaskell J."/>
            <person name="Glotzer D."/>
            <person name="Gorecki P."/>
            <person name="Heitman J."/>
            <person name="Hesse C."/>
            <person name="Hori C."/>
            <person name="Igarashi K."/>
            <person name="Jurgens J.A."/>
            <person name="Kallen N."/>
            <person name="Kersten P."/>
            <person name="Kohler A."/>
            <person name="Kuees U."/>
            <person name="Kumar T.K.A."/>
            <person name="Kuo A."/>
            <person name="LaButti K."/>
            <person name="Larrondo L.F."/>
            <person name="Lindquist E."/>
            <person name="Ling A."/>
            <person name="Lombard V."/>
            <person name="Lucas S."/>
            <person name="Lundell T."/>
            <person name="Martin R."/>
            <person name="McLaughlin D.J."/>
            <person name="Morgenstern I."/>
            <person name="Morin E."/>
            <person name="Murat C."/>
            <person name="Nagy L.G."/>
            <person name="Nolan M."/>
            <person name="Ohm R.A."/>
            <person name="Patyshakuliyeva A."/>
            <person name="Rokas A."/>
            <person name="Ruiz-Duenas F.J."/>
            <person name="Sabat G."/>
            <person name="Salamov A."/>
            <person name="Samejima M."/>
            <person name="Schmutz J."/>
            <person name="Slot J.C."/>
            <person name="St John F."/>
            <person name="Stenlid J."/>
            <person name="Sun H."/>
            <person name="Sun S."/>
            <person name="Syed K."/>
            <person name="Tsang A."/>
            <person name="Wiebenga A."/>
            <person name="Young D."/>
            <person name="Pisabarro A."/>
            <person name="Eastwood D.C."/>
            <person name="Martin F."/>
            <person name="Cullen D."/>
            <person name="Grigoriev I.V."/>
            <person name="Hibbett D.S."/>
        </authorList>
    </citation>
    <scope>NUCLEOTIDE SEQUENCE [LARGE SCALE GENOMIC DNA]</scope>
    <source>
        <strain evidence="2 3">MD-104</strain>
    </source>
</reference>
<protein>
    <recommendedName>
        <fullName evidence="1">HAT C-terminal dimerisation domain-containing protein</fullName>
    </recommendedName>
</protein>
<dbReference type="STRING" id="742152.A0A2H3JNG7"/>
<evidence type="ECO:0000259" key="1">
    <source>
        <dbReference type="Pfam" id="PF05699"/>
    </source>
</evidence>
<dbReference type="OMA" id="CANTHSS"/>
<name>A0A2H3JNG7_WOLCO</name>
<keyword evidence="3" id="KW-1185">Reference proteome</keyword>
<sequence>MHDFPVLSHIACDFLSVPAASITVECLFSSSHCLCANTHSSLKAETIAQAMCIKKWLHEGIIELA</sequence>
<evidence type="ECO:0000313" key="2">
    <source>
        <dbReference type="EMBL" id="PCH39278.1"/>
    </source>
</evidence>
<dbReference type="EMBL" id="KB467976">
    <property type="protein sequence ID" value="PCH39278.1"/>
    <property type="molecule type" value="Genomic_DNA"/>
</dbReference>
<dbReference type="SUPFAM" id="SSF53098">
    <property type="entry name" value="Ribonuclease H-like"/>
    <property type="match status" value="1"/>
</dbReference>
<evidence type="ECO:0000313" key="3">
    <source>
        <dbReference type="Proteomes" id="UP000218811"/>
    </source>
</evidence>
<feature type="domain" description="HAT C-terminal dimerisation" evidence="1">
    <location>
        <begin position="3"/>
        <end position="57"/>
    </location>
</feature>
<proteinExistence type="predicted"/>
<accession>A0A2H3JNG7</accession>
<dbReference type="AlphaFoldDB" id="A0A2H3JNG7"/>